<evidence type="ECO:0000313" key="11">
    <source>
        <dbReference type="EMBL" id="KQC85572.1"/>
    </source>
</evidence>
<comment type="caution">
    <text evidence="11">The sequence shown here is derived from an EMBL/GenBank/DDBJ whole genome shotgun (WGS) entry which is preliminary data.</text>
</comment>
<keyword evidence="6 9" id="KW-0472">Membrane</keyword>
<dbReference type="FunFam" id="1.20.120.140:FF:000002">
    <property type="entry name" value="Signal recognition particle receptor FtsY"/>
    <property type="match status" value="1"/>
</dbReference>
<dbReference type="Pfam" id="PF02881">
    <property type="entry name" value="SRP54_N"/>
    <property type="match status" value="1"/>
</dbReference>
<comment type="catalytic activity">
    <reaction evidence="8 9">
        <text>GTP + H2O = GDP + phosphate + H(+)</text>
        <dbReference type="Rhea" id="RHEA:19669"/>
        <dbReference type="ChEBI" id="CHEBI:15377"/>
        <dbReference type="ChEBI" id="CHEBI:15378"/>
        <dbReference type="ChEBI" id="CHEBI:37565"/>
        <dbReference type="ChEBI" id="CHEBI:43474"/>
        <dbReference type="ChEBI" id="CHEBI:58189"/>
        <dbReference type="EC" id="3.6.5.4"/>
    </reaction>
</comment>
<dbReference type="InterPro" id="IPR004390">
    <property type="entry name" value="SR_rcpt_FtsY"/>
</dbReference>
<reference evidence="11 12" key="1">
    <citation type="submission" date="2015-10" db="EMBL/GenBank/DDBJ databases">
        <title>Butyribacter intestini gen. nov., sp. nov., a butyric acid-producing bacterium of the family Lachnospiraceae isolated from the human faeces.</title>
        <authorList>
            <person name="Zou Y."/>
            <person name="Xue W."/>
            <person name="Luo G."/>
            <person name="Lv M."/>
        </authorList>
    </citation>
    <scope>NUCLEOTIDE SEQUENCE [LARGE SCALE GENOMIC DNA]</scope>
    <source>
        <strain evidence="11 12">TF01-11</strain>
    </source>
</reference>
<dbReference type="GO" id="GO:0005737">
    <property type="term" value="C:cytoplasm"/>
    <property type="evidence" value="ECO:0007669"/>
    <property type="project" value="UniProtKB-SubCell"/>
</dbReference>
<evidence type="ECO:0000256" key="8">
    <source>
        <dbReference type="ARBA" id="ARBA00048027"/>
    </source>
</evidence>
<dbReference type="AlphaFoldDB" id="A0AAW3JSN2"/>
<dbReference type="Pfam" id="PF00448">
    <property type="entry name" value="SRP54"/>
    <property type="match status" value="1"/>
</dbReference>
<keyword evidence="4 9" id="KW-0378">Hydrolase</keyword>
<accession>A0AAW3JSN2</accession>
<sequence>MSEEEDKAEESAKKPKKKGFFGKLIDGLTKTRDSFVSGLENVFSGFSEIDDDFYEELEEVLIMADIGVATTEKIIENLQAKVKENKIKEVAVCRQLLIDSIKEQMRVHDDAYDFENKKSVVMLIGVNGVGKTTSVGKLASQFKADGKKVILAAADTFRAAAIEQLTEWSNRAGVELIAGQEGGDPAAVVFDAVNAAKARNADILICDTAGRLHNKKNLMEELKKINRIVEREYPDAYRETFVVLDGTTGQNALAQAKQFSQVADITGIILTKLDGTAKGGIAIAIQSEMNIPVKYIGIGEHIEDLQKFDADAFVDALFETKAE</sequence>
<proteinExistence type="inferred from homology"/>
<dbReference type="Gene3D" id="3.40.50.300">
    <property type="entry name" value="P-loop containing nucleotide triphosphate hydrolases"/>
    <property type="match status" value="1"/>
</dbReference>
<evidence type="ECO:0000256" key="6">
    <source>
        <dbReference type="ARBA" id="ARBA00023136"/>
    </source>
</evidence>
<name>A0AAW3JSN2_9FIRM</name>
<evidence type="ECO:0000256" key="2">
    <source>
        <dbReference type="ARBA" id="ARBA00022490"/>
    </source>
</evidence>
<dbReference type="InterPro" id="IPR027417">
    <property type="entry name" value="P-loop_NTPase"/>
</dbReference>
<dbReference type="HAMAP" id="MF_00920">
    <property type="entry name" value="FtsY"/>
    <property type="match status" value="1"/>
</dbReference>
<comment type="function">
    <text evidence="9">Involved in targeting and insertion of nascent membrane proteins into the cytoplasmic membrane. Acts as a receptor for the complex formed by the signal recognition particle (SRP) and the ribosome-nascent chain (RNC).</text>
</comment>
<dbReference type="SUPFAM" id="SSF52540">
    <property type="entry name" value="P-loop containing nucleoside triphosphate hydrolases"/>
    <property type="match status" value="1"/>
</dbReference>
<feature type="binding site" evidence="9">
    <location>
        <begin position="271"/>
        <end position="274"/>
    </location>
    <ligand>
        <name>GTP</name>
        <dbReference type="ChEBI" id="CHEBI:37565"/>
    </ligand>
</feature>
<feature type="domain" description="SRP54-type proteins GTP-binding" evidence="10">
    <location>
        <begin position="292"/>
        <end position="305"/>
    </location>
</feature>
<dbReference type="InterPro" id="IPR000897">
    <property type="entry name" value="SRP54_GTPase_dom"/>
</dbReference>
<dbReference type="SUPFAM" id="SSF47364">
    <property type="entry name" value="Domain of the SRP/SRP receptor G-proteins"/>
    <property type="match status" value="1"/>
</dbReference>
<dbReference type="PROSITE" id="PS00300">
    <property type="entry name" value="SRP54"/>
    <property type="match status" value="1"/>
</dbReference>
<dbReference type="PANTHER" id="PTHR43134:SF1">
    <property type="entry name" value="SIGNAL RECOGNITION PARTICLE RECEPTOR SUBUNIT ALPHA"/>
    <property type="match status" value="1"/>
</dbReference>
<dbReference type="NCBIfam" id="TIGR00064">
    <property type="entry name" value="ftsY"/>
    <property type="match status" value="1"/>
</dbReference>
<dbReference type="InterPro" id="IPR003593">
    <property type="entry name" value="AAA+_ATPase"/>
</dbReference>
<dbReference type="GO" id="GO:0005047">
    <property type="term" value="F:signal recognition particle binding"/>
    <property type="evidence" value="ECO:0007669"/>
    <property type="project" value="TreeGrafter"/>
</dbReference>
<dbReference type="InterPro" id="IPR036225">
    <property type="entry name" value="SRP/SRP_N"/>
</dbReference>
<keyword evidence="2 9" id="KW-0963">Cytoplasm</keyword>
<dbReference type="EMBL" id="LLKB01000005">
    <property type="protein sequence ID" value="KQC85572.1"/>
    <property type="molecule type" value="Genomic_DNA"/>
</dbReference>
<evidence type="ECO:0000256" key="4">
    <source>
        <dbReference type="ARBA" id="ARBA00022801"/>
    </source>
</evidence>
<dbReference type="RefSeq" id="WP_055945550.1">
    <property type="nucleotide sequence ID" value="NZ_DBGBRS010000132.1"/>
</dbReference>
<evidence type="ECO:0000256" key="7">
    <source>
        <dbReference type="ARBA" id="ARBA00023170"/>
    </source>
</evidence>
<dbReference type="InterPro" id="IPR042101">
    <property type="entry name" value="SRP54_N_sf"/>
</dbReference>
<dbReference type="GO" id="GO:0006614">
    <property type="term" value="P:SRP-dependent cotranslational protein targeting to membrane"/>
    <property type="evidence" value="ECO:0007669"/>
    <property type="project" value="InterPro"/>
</dbReference>
<keyword evidence="3 9" id="KW-0547">Nucleotide-binding</keyword>
<dbReference type="GO" id="GO:0005525">
    <property type="term" value="F:GTP binding"/>
    <property type="evidence" value="ECO:0007669"/>
    <property type="project" value="UniProtKB-UniRule"/>
</dbReference>
<dbReference type="Gene3D" id="1.20.120.140">
    <property type="entry name" value="Signal recognition particle SRP54, nucleotide-binding domain"/>
    <property type="match status" value="1"/>
</dbReference>
<keyword evidence="12" id="KW-1185">Reference proteome</keyword>
<dbReference type="SMART" id="SM00382">
    <property type="entry name" value="AAA"/>
    <property type="match status" value="1"/>
</dbReference>
<dbReference type="Proteomes" id="UP000050833">
    <property type="component" value="Unassembled WGS sequence"/>
</dbReference>
<keyword evidence="7 9" id="KW-0675">Receptor</keyword>
<evidence type="ECO:0000256" key="9">
    <source>
        <dbReference type="HAMAP-Rule" id="MF_00920"/>
    </source>
</evidence>
<evidence type="ECO:0000256" key="1">
    <source>
        <dbReference type="ARBA" id="ARBA00022475"/>
    </source>
</evidence>
<keyword evidence="5 9" id="KW-0342">GTP-binding</keyword>
<dbReference type="PANTHER" id="PTHR43134">
    <property type="entry name" value="SIGNAL RECOGNITION PARTICLE RECEPTOR SUBUNIT ALPHA"/>
    <property type="match status" value="1"/>
</dbReference>
<evidence type="ECO:0000256" key="3">
    <source>
        <dbReference type="ARBA" id="ARBA00022741"/>
    </source>
</evidence>
<dbReference type="FunFam" id="3.40.50.300:FF:000053">
    <property type="entry name" value="Signal recognition particle receptor FtsY"/>
    <property type="match status" value="1"/>
</dbReference>
<evidence type="ECO:0000256" key="5">
    <source>
        <dbReference type="ARBA" id="ARBA00023134"/>
    </source>
</evidence>
<dbReference type="CDD" id="cd17874">
    <property type="entry name" value="FtsY"/>
    <property type="match status" value="1"/>
</dbReference>
<comment type="similarity">
    <text evidence="9">Belongs to the GTP-binding SRP family. FtsY subfamily.</text>
</comment>
<dbReference type="SMART" id="SM00963">
    <property type="entry name" value="SRP54_N"/>
    <property type="match status" value="1"/>
</dbReference>
<keyword evidence="1 9" id="KW-1003">Cell membrane</keyword>
<dbReference type="SMART" id="SM00962">
    <property type="entry name" value="SRP54"/>
    <property type="match status" value="1"/>
</dbReference>
<protein>
    <recommendedName>
        <fullName evidence="9">Signal recognition particle receptor FtsY</fullName>
        <shortName evidence="9">SRP receptor</shortName>
        <ecNumber evidence="9">3.6.5.4</ecNumber>
    </recommendedName>
</protein>
<evidence type="ECO:0000313" key="12">
    <source>
        <dbReference type="Proteomes" id="UP000050833"/>
    </source>
</evidence>
<feature type="binding site" evidence="9">
    <location>
        <begin position="207"/>
        <end position="211"/>
    </location>
    <ligand>
        <name>GTP</name>
        <dbReference type="ChEBI" id="CHEBI:37565"/>
    </ligand>
</feature>
<comment type="subcellular location">
    <subcellularLocation>
        <location evidence="9">Cell membrane</location>
        <topology evidence="9">Peripheral membrane protein</topology>
        <orientation evidence="9">Cytoplasmic side</orientation>
    </subcellularLocation>
    <subcellularLocation>
        <location evidence="9">Cytoplasm</location>
    </subcellularLocation>
</comment>
<dbReference type="EC" id="3.6.5.4" evidence="9"/>
<dbReference type="GO" id="GO:0003924">
    <property type="term" value="F:GTPase activity"/>
    <property type="evidence" value="ECO:0007669"/>
    <property type="project" value="UniProtKB-UniRule"/>
</dbReference>
<evidence type="ECO:0000259" key="10">
    <source>
        <dbReference type="PROSITE" id="PS00300"/>
    </source>
</evidence>
<dbReference type="InterPro" id="IPR013822">
    <property type="entry name" value="Signal_recog_particl_SRP54_hlx"/>
</dbReference>
<gene>
    <name evidence="9" type="primary">ftsY</name>
    <name evidence="11" type="ORF">APZ18_07335</name>
</gene>
<dbReference type="GO" id="GO:0005886">
    <property type="term" value="C:plasma membrane"/>
    <property type="evidence" value="ECO:0007669"/>
    <property type="project" value="UniProtKB-SubCell"/>
</dbReference>
<comment type="subunit">
    <text evidence="9">Part of the signal recognition particle protein translocation system, which is composed of SRP and FtsY.</text>
</comment>
<organism evidence="11 12">
    <name type="scientific">Butyribacter intestini</name>
    <dbReference type="NCBI Taxonomy" id="1703332"/>
    <lineage>
        <taxon>Bacteria</taxon>
        <taxon>Bacillati</taxon>
        <taxon>Bacillota</taxon>
        <taxon>Clostridia</taxon>
        <taxon>Lachnospirales</taxon>
        <taxon>Lachnospiraceae</taxon>
        <taxon>Butyribacter</taxon>
    </lineage>
</organism>
<feature type="binding site" evidence="9">
    <location>
        <begin position="125"/>
        <end position="132"/>
    </location>
    <ligand>
        <name>GTP</name>
        <dbReference type="ChEBI" id="CHEBI:37565"/>
    </ligand>
</feature>